<evidence type="ECO:0000313" key="2">
    <source>
        <dbReference type="EMBL" id="KAF2146357.1"/>
    </source>
</evidence>
<dbReference type="RefSeq" id="XP_033402066.1">
    <property type="nucleotide sequence ID" value="XM_033535007.1"/>
</dbReference>
<reference evidence="2" key="1">
    <citation type="journal article" date="2020" name="Stud. Mycol.">
        <title>101 Dothideomycetes genomes: a test case for predicting lifestyles and emergence of pathogens.</title>
        <authorList>
            <person name="Haridas S."/>
            <person name="Albert R."/>
            <person name="Binder M."/>
            <person name="Bloem J."/>
            <person name="Labutti K."/>
            <person name="Salamov A."/>
            <person name="Andreopoulos B."/>
            <person name="Baker S."/>
            <person name="Barry K."/>
            <person name="Bills G."/>
            <person name="Bluhm B."/>
            <person name="Cannon C."/>
            <person name="Castanera R."/>
            <person name="Culley D."/>
            <person name="Daum C."/>
            <person name="Ezra D."/>
            <person name="Gonzalez J."/>
            <person name="Henrissat B."/>
            <person name="Kuo A."/>
            <person name="Liang C."/>
            <person name="Lipzen A."/>
            <person name="Lutzoni F."/>
            <person name="Magnuson J."/>
            <person name="Mondo S."/>
            <person name="Nolan M."/>
            <person name="Ohm R."/>
            <person name="Pangilinan J."/>
            <person name="Park H.-J."/>
            <person name="Ramirez L."/>
            <person name="Alfaro M."/>
            <person name="Sun H."/>
            <person name="Tritt A."/>
            <person name="Yoshinaga Y."/>
            <person name="Zwiers L.-H."/>
            <person name="Turgeon B."/>
            <person name="Goodwin S."/>
            <person name="Spatafora J."/>
            <person name="Crous P."/>
            <person name="Grigoriev I."/>
        </authorList>
    </citation>
    <scope>NUCLEOTIDE SEQUENCE</scope>
    <source>
        <strain evidence="2">CBS 121167</strain>
    </source>
</reference>
<dbReference type="AlphaFoldDB" id="A0A6A6BU75"/>
<keyword evidence="1" id="KW-1133">Transmembrane helix</keyword>
<keyword evidence="1" id="KW-0472">Membrane</keyword>
<dbReference type="EMBL" id="ML995476">
    <property type="protein sequence ID" value="KAF2146357.1"/>
    <property type="molecule type" value="Genomic_DNA"/>
</dbReference>
<evidence type="ECO:0000313" key="3">
    <source>
        <dbReference type="Proteomes" id="UP000799438"/>
    </source>
</evidence>
<keyword evidence="3" id="KW-1185">Reference proteome</keyword>
<proteinExistence type="predicted"/>
<dbReference type="GeneID" id="54292499"/>
<protein>
    <submittedName>
        <fullName evidence="2">Uncharacterized protein</fullName>
    </submittedName>
</protein>
<accession>A0A6A6BU75</accession>
<name>A0A6A6BU75_9PEZI</name>
<sequence length="114" mass="12752">MSFALVLLGSGHRTAVLHITRASSLGQIIAFGLWGHLGAGLVVGFCMASKTLALVLRHLRRYRWCLVARIRRKATEISTRFCALGGILIIYIRNVSSSRRLGAWEKRGMRELEM</sequence>
<dbReference type="Proteomes" id="UP000799438">
    <property type="component" value="Unassembled WGS sequence"/>
</dbReference>
<gene>
    <name evidence="2" type="ORF">K452DRAFT_109516</name>
</gene>
<feature type="transmembrane region" description="Helical" evidence="1">
    <location>
        <begin position="77"/>
        <end position="94"/>
    </location>
</feature>
<organism evidence="2 3">
    <name type="scientific">Aplosporella prunicola CBS 121167</name>
    <dbReference type="NCBI Taxonomy" id="1176127"/>
    <lineage>
        <taxon>Eukaryota</taxon>
        <taxon>Fungi</taxon>
        <taxon>Dikarya</taxon>
        <taxon>Ascomycota</taxon>
        <taxon>Pezizomycotina</taxon>
        <taxon>Dothideomycetes</taxon>
        <taxon>Dothideomycetes incertae sedis</taxon>
        <taxon>Botryosphaeriales</taxon>
        <taxon>Aplosporellaceae</taxon>
        <taxon>Aplosporella</taxon>
    </lineage>
</organism>
<evidence type="ECO:0000256" key="1">
    <source>
        <dbReference type="SAM" id="Phobius"/>
    </source>
</evidence>
<feature type="transmembrane region" description="Helical" evidence="1">
    <location>
        <begin position="32"/>
        <end position="56"/>
    </location>
</feature>
<keyword evidence="1" id="KW-0812">Transmembrane</keyword>